<dbReference type="Pfam" id="PF05938">
    <property type="entry name" value="Self-incomp_S1"/>
    <property type="match status" value="1"/>
</dbReference>
<feature type="signal peptide" evidence="6">
    <location>
        <begin position="1"/>
        <end position="25"/>
    </location>
</feature>
<evidence type="ECO:0000256" key="4">
    <source>
        <dbReference type="ARBA" id="ARBA00022525"/>
    </source>
</evidence>
<evidence type="ECO:0000313" key="8">
    <source>
        <dbReference type="Proteomes" id="UP000029121"/>
    </source>
</evidence>
<keyword evidence="3 6" id="KW-0713">Self-incompatibility</keyword>
<evidence type="ECO:0000256" key="2">
    <source>
        <dbReference type="ARBA" id="ARBA00005581"/>
    </source>
</evidence>
<comment type="similarity">
    <text evidence="2 6">Belongs to the plant self-incompatibility (S1) protein family.</text>
</comment>
<reference evidence="8" key="1">
    <citation type="journal article" date="2013" name="Nat. Genet.">
        <title>The Capsella rubella genome and the genomic consequences of rapid mating system evolution.</title>
        <authorList>
            <person name="Slotte T."/>
            <person name="Hazzouri K.M."/>
            <person name="Agren J.A."/>
            <person name="Koenig D."/>
            <person name="Maumus F."/>
            <person name="Guo Y.L."/>
            <person name="Steige K."/>
            <person name="Platts A.E."/>
            <person name="Escobar J.S."/>
            <person name="Newman L.K."/>
            <person name="Wang W."/>
            <person name="Mandakova T."/>
            <person name="Vello E."/>
            <person name="Smith L.M."/>
            <person name="Henz S.R."/>
            <person name="Steffen J."/>
            <person name="Takuno S."/>
            <person name="Brandvain Y."/>
            <person name="Coop G."/>
            <person name="Andolfatto P."/>
            <person name="Hu T.T."/>
            <person name="Blanchette M."/>
            <person name="Clark R.M."/>
            <person name="Quesneville H."/>
            <person name="Nordborg M."/>
            <person name="Gaut B.S."/>
            <person name="Lysak M.A."/>
            <person name="Jenkins J."/>
            <person name="Grimwood J."/>
            <person name="Chapman J."/>
            <person name="Prochnik S."/>
            <person name="Shu S."/>
            <person name="Rokhsar D."/>
            <person name="Schmutz J."/>
            <person name="Weigel D."/>
            <person name="Wright S.I."/>
        </authorList>
    </citation>
    <scope>NUCLEOTIDE SEQUENCE [LARGE SCALE GENOMIC DNA]</scope>
    <source>
        <strain evidence="8">cv. Monte Gargano</strain>
    </source>
</reference>
<dbReference type="PANTHER" id="PTHR31232:SF133">
    <property type="entry name" value="S-PROTEIN HOMOLOG"/>
    <property type="match status" value="1"/>
</dbReference>
<evidence type="ECO:0000256" key="6">
    <source>
        <dbReference type="RuleBase" id="RU367044"/>
    </source>
</evidence>
<keyword evidence="8" id="KW-1185">Reference proteome</keyword>
<keyword evidence="5 6" id="KW-0732">Signal</keyword>
<evidence type="ECO:0000256" key="5">
    <source>
        <dbReference type="ARBA" id="ARBA00022729"/>
    </source>
</evidence>
<organism evidence="7 8">
    <name type="scientific">Capsella rubella</name>
    <dbReference type="NCBI Taxonomy" id="81985"/>
    <lineage>
        <taxon>Eukaryota</taxon>
        <taxon>Viridiplantae</taxon>
        <taxon>Streptophyta</taxon>
        <taxon>Embryophyta</taxon>
        <taxon>Tracheophyta</taxon>
        <taxon>Spermatophyta</taxon>
        <taxon>Magnoliopsida</taxon>
        <taxon>eudicotyledons</taxon>
        <taxon>Gunneridae</taxon>
        <taxon>Pentapetalae</taxon>
        <taxon>rosids</taxon>
        <taxon>malvids</taxon>
        <taxon>Brassicales</taxon>
        <taxon>Brassicaceae</taxon>
        <taxon>Camelineae</taxon>
        <taxon>Capsella</taxon>
    </lineage>
</organism>
<dbReference type="EMBL" id="KB870809">
    <property type="protein sequence ID" value="EOA25712.1"/>
    <property type="molecule type" value="Genomic_DNA"/>
</dbReference>
<keyword evidence="4 6" id="KW-0964">Secreted</keyword>
<dbReference type="OrthoDB" id="1024483at2759"/>
<dbReference type="KEGG" id="crb:17885114"/>
<name>R0FSA3_9BRAS</name>
<dbReference type="eggNOG" id="ENOG502R1J3">
    <property type="taxonomic scope" value="Eukaryota"/>
</dbReference>
<protein>
    <recommendedName>
        <fullName evidence="6">S-protein homolog</fullName>
    </recommendedName>
</protein>
<dbReference type="PANTHER" id="PTHR31232">
    <property type="match status" value="1"/>
</dbReference>
<comment type="subcellular location">
    <subcellularLocation>
        <location evidence="1 6">Secreted</location>
    </subcellularLocation>
</comment>
<dbReference type="InterPro" id="IPR010264">
    <property type="entry name" value="Self-incomp_S1"/>
</dbReference>
<gene>
    <name evidence="7" type="ORF">CARUB_v10019070mg</name>
</gene>
<evidence type="ECO:0000256" key="1">
    <source>
        <dbReference type="ARBA" id="ARBA00004613"/>
    </source>
</evidence>
<dbReference type="AlphaFoldDB" id="R0FSA3"/>
<dbReference type="GO" id="GO:0060320">
    <property type="term" value="P:rejection of self pollen"/>
    <property type="evidence" value="ECO:0007669"/>
    <property type="project" value="UniProtKB-KW"/>
</dbReference>
<accession>R0FSA3</accession>
<feature type="chain" id="PRO_5025084852" description="S-protein homolog" evidence="6">
    <location>
        <begin position="26"/>
        <end position="160"/>
    </location>
</feature>
<evidence type="ECO:0000313" key="7">
    <source>
        <dbReference type="EMBL" id="EOA25712.1"/>
    </source>
</evidence>
<dbReference type="Proteomes" id="UP000029121">
    <property type="component" value="Unassembled WGS sequence"/>
</dbReference>
<evidence type="ECO:0000256" key="3">
    <source>
        <dbReference type="ARBA" id="ARBA00022471"/>
    </source>
</evidence>
<dbReference type="GO" id="GO:0005576">
    <property type="term" value="C:extracellular region"/>
    <property type="evidence" value="ECO:0007669"/>
    <property type="project" value="UniProtKB-SubCell"/>
</dbReference>
<proteinExistence type="inferred from homology"/>
<sequence>MASINNHHLIFLFTISSLLFASTSVLPLSNATVEAPGDDGWLPLAKKHVVIRNTILSTDTMNVHCKSSEDDLGLIQIPFGHSWGFKFHVNMWKTTKFRCHFFWYHSNYYFDIFKVSRDDTPSAGVCKECIWEVGKFNRNGICRINRDGSYPDCYTFDTHP</sequence>